<feature type="region of interest" description="Disordered" evidence="3">
    <location>
        <begin position="1310"/>
        <end position="1457"/>
    </location>
</feature>
<feature type="compositionally biased region" description="Basic and acidic residues" evidence="3">
    <location>
        <begin position="1502"/>
        <end position="1520"/>
    </location>
</feature>
<protein>
    <recommendedName>
        <fullName evidence="4">BTB domain-containing protein</fullName>
    </recommendedName>
</protein>
<accession>A0A0F7ZYW8</accession>
<feature type="region of interest" description="Disordered" evidence="3">
    <location>
        <begin position="1501"/>
        <end position="1575"/>
    </location>
</feature>
<dbReference type="Pfam" id="PF12796">
    <property type="entry name" value="Ank_2"/>
    <property type="match status" value="1"/>
</dbReference>
<gene>
    <name evidence="5" type="ORF">HIM_07394</name>
</gene>
<dbReference type="Gene3D" id="3.30.710.10">
    <property type="entry name" value="Potassium Channel Kv1.1, Chain A"/>
    <property type="match status" value="1"/>
</dbReference>
<dbReference type="Pfam" id="PF00651">
    <property type="entry name" value="BTB"/>
    <property type="match status" value="1"/>
</dbReference>
<dbReference type="SUPFAM" id="SSF48403">
    <property type="entry name" value="Ankyrin repeat"/>
    <property type="match status" value="1"/>
</dbReference>
<evidence type="ECO:0000313" key="6">
    <source>
        <dbReference type="Proteomes" id="UP000054481"/>
    </source>
</evidence>
<name>A0A0F7ZYW8_9HYPO</name>
<dbReference type="Proteomes" id="UP000054481">
    <property type="component" value="Unassembled WGS sequence"/>
</dbReference>
<feature type="region of interest" description="Disordered" evidence="3">
    <location>
        <begin position="199"/>
        <end position="224"/>
    </location>
</feature>
<feature type="repeat" description="RCC1" evidence="2">
    <location>
        <begin position="327"/>
        <end position="379"/>
    </location>
</feature>
<keyword evidence="1" id="KW-0677">Repeat</keyword>
<dbReference type="Pfam" id="PF00415">
    <property type="entry name" value="RCC1"/>
    <property type="match status" value="2"/>
</dbReference>
<feature type="compositionally biased region" description="Acidic residues" evidence="3">
    <location>
        <begin position="208"/>
        <end position="217"/>
    </location>
</feature>
<evidence type="ECO:0000259" key="4">
    <source>
        <dbReference type="PROSITE" id="PS50097"/>
    </source>
</evidence>
<organism evidence="5 6">
    <name type="scientific">Hirsutella minnesotensis 3608</name>
    <dbReference type="NCBI Taxonomy" id="1043627"/>
    <lineage>
        <taxon>Eukaryota</taxon>
        <taxon>Fungi</taxon>
        <taxon>Dikarya</taxon>
        <taxon>Ascomycota</taxon>
        <taxon>Pezizomycotina</taxon>
        <taxon>Sordariomycetes</taxon>
        <taxon>Hypocreomycetidae</taxon>
        <taxon>Hypocreales</taxon>
        <taxon>Ophiocordycipitaceae</taxon>
        <taxon>Hirsutella</taxon>
    </lineage>
</organism>
<dbReference type="Gene3D" id="1.25.40.20">
    <property type="entry name" value="Ankyrin repeat-containing domain"/>
    <property type="match status" value="1"/>
</dbReference>
<proteinExistence type="predicted"/>
<evidence type="ECO:0000313" key="5">
    <source>
        <dbReference type="EMBL" id="KJZ73197.1"/>
    </source>
</evidence>
<dbReference type="SMART" id="SM00225">
    <property type="entry name" value="BTB"/>
    <property type="match status" value="1"/>
</dbReference>
<sequence length="1575" mass="172833">MSYLLWEYYWKNDVDRFRRLLGPSGPGSHAVSRSPAVGYGGGHLGASPSGPGISPRTANKSRRSTGHPQGHARTRDGASGLSRNEVNSRDHAGLTILLRAASSTDVNAHEFVEALIEHPAIDLYAQDPESGWNALHRALYAGSITIARLLLAKERSDLTNPALPSVSKIGQLIKTKDHEGNSPFDLYNSTITTRTLNKAREQGRLDQDSESSDDEDQVTQLSSSLSFGSKHAAEGSEIYVFGSNKNFSLGVGDEDDRQFPERIWLQRSDELLHRFYRSYVEEHDLDSPVSAPDLDDVPVLIRNCPIVIHDVVMSKLHTAILTTDPVSNLYVCGVGRAGRLGLGNENTQFRFVPVQGPFTDRKVRQVALGQNHTIAVAGNGELWTWGLNSDSQLGYALPPPARADEEPMSLTPRQVFGTLKKEIIHGVAASAIHSVAHTGSALYCWGRNVGQLALMDADSRSLDIQQTPRKVAASLLSAPIQMVSAIDKATTCLLANHTVWVFTNYGYNFVKFPAPDFLTNHSLVASSFSKRHESRWRDIQYITSGGETIAAVTTSGDLYTMHLNQAVDEHQPAGSTTNPVKIKGAVTQPRCVWDSRKDGVTSVSVGEHGSVILCTESGAIWKRVKRAKGKAAGFSGAQDAKKNDFKFQRVPYITGCVNVRSSTFGAFAAVRKDNNIMSHEIGTMEQSLWEDVGSLLCLRSFEAAEPPTDAKASRKNWDAAIAREKPGSLSREILGAADIEKELCQWLQTYAFEHTNLDVEVRTTTASDVRIPIHGWLLAGRSGALREVFASARRRRTDATYSDIFLMESLNGKRVLTFVGLDILTLLNLVVYIYQDTIIPVWRYTRDAPSEAYRFRQVRSELMKMATRLRMPKLEAAARLQTGVERSLDVDMKEAVFDRTYFEDGDVIVQLDGADVKVHSQLVCQRCPFFQGMFHGRSQGQWLSQRRSDASAAEHVKIDLKHMRVDTFKYVLQHLYADVGAEMFSEVATPTIDDFSELVLDVMSAANELMLDRLSQICQSVLGRFVTTRNIANLLNEISPCSVTEFKDAGLEYICLQLECMLENHLLDNLDDDLLQDLDQVVRDNQLARFPIARSGRAELLLHEKYPDLMIDIEEERRRRVKEMAFRLALRDDDRKLSSSQKMRLSSLDEAMGSMQTPDSSRRPSKPGRLDQLSPTLRPKISQGDMIFNMDEEYSGANSTSLAGISSREPRQDVDVESMPRLPETWRNGKGKAVADIDRPSPSSSSLAQLAGHGLMQGMGETSPMTETPARKASGPWASPMSTSKLDLKNIMSEASTKSNLTAGLAMQAAKGTSLGKTPVKMSQKERKKQLQMQAGAEAAAQVEKPKSAPWEAAGAAHRPSPWKAAAPVAASPVQITASPPPKPQESASLVKAKPLVVPDAESLSKQRRTASPDTRFPGQGRTTSSPAVPIGPASREPTKPLVPHSKSYMRPARKAEPLLGASMADIIGQQKREQELVKEAVAKRSLQEIQQEQAFQEWWDQESRRAQEEEARRTAKGQDKGAPGNVRRGRRGRGGGKGKGGEAAGPAAAAAEGSKGSGGSHRGRSGAKGKGNKA</sequence>
<evidence type="ECO:0000256" key="2">
    <source>
        <dbReference type="PROSITE-ProRule" id="PRU00235"/>
    </source>
</evidence>
<dbReference type="SMART" id="SM00248">
    <property type="entry name" value="ANK"/>
    <property type="match status" value="2"/>
</dbReference>
<dbReference type="SUPFAM" id="SSF50985">
    <property type="entry name" value="RCC1/BLIP-II"/>
    <property type="match status" value="1"/>
</dbReference>
<dbReference type="InterPro" id="IPR009091">
    <property type="entry name" value="RCC1/BLIP-II"/>
</dbReference>
<dbReference type="PANTHER" id="PTHR22872:SF2">
    <property type="entry name" value="INHIBITOR OF BRUTON TYROSINE KINASE"/>
    <property type="match status" value="1"/>
</dbReference>
<feature type="compositionally biased region" description="Low complexity" evidence="3">
    <location>
        <begin position="1545"/>
        <end position="1555"/>
    </location>
</feature>
<feature type="domain" description="BTB" evidence="4">
    <location>
        <begin position="905"/>
        <end position="978"/>
    </location>
</feature>
<keyword evidence="6" id="KW-1185">Reference proteome</keyword>
<dbReference type="InterPro" id="IPR036770">
    <property type="entry name" value="Ankyrin_rpt-contain_sf"/>
</dbReference>
<dbReference type="PROSITE" id="PS50012">
    <property type="entry name" value="RCC1_3"/>
    <property type="match status" value="2"/>
</dbReference>
<dbReference type="CDD" id="cd18186">
    <property type="entry name" value="BTB_POZ_ZBTB_KLHL-like"/>
    <property type="match status" value="1"/>
</dbReference>
<feature type="region of interest" description="Disordered" evidence="3">
    <location>
        <begin position="1222"/>
        <end position="1281"/>
    </location>
</feature>
<reference evidence="5 6" key="1">
    <citation type="journal article" date="2014" name="Genome Biol. Evol.">
        <title>Comparative genomics and transcriptomics analyses reveal divergent lifestyle features of nematode endoparasitic fungus Hirsutella minnesotensis.</title>
        <authorList>
            <person name="Lai Y."/>
            <person name="Liu K."/>
            <person name="Zhang X."/>
            <person name="Zhang X."/>
            <person name="Li K."/>
            <person name="Wang N."/>
            <person name="Shu C."/>
            <person name="Wu Y."/>
            <person name="Wang C."/>
            <person name="Bushley K.E."/>
            <person name="Xiang M."/>
            <person name="Liu X."/>
        </authorList>
    </citation>
    <scope>NUCLEOTIDE SEQUENCE [LARGE SCALE GENOMIC DNA]</scope>
    <source>
        <strain evidence="5 6">3608</strain>
    </source>
</reference>
<dbReference type="InterPro" id="IPR000408">
    <property type="entry name" value="Reg_chr_condens"/>
</dbReference>
<feature type="region of interest" description="Disordered" evidence="3">
    <location>
        <begin position="24"/>
        <end position="85"/>
    </location>
</feature>
<feature type="compositionally biased region" description="Basic residues" evidence="3">
    <location>
        <begin position="1562"/>
        <end position="1575"/>
    </location>
</feature>
<feature type="compositionally biased region" description="Basic residues" evidence="3">
    <location>
        <begin position="1528"/>
        <end position="1537"/>
    </location>
</feature>
<feature type="region of interest" description="Disordered" evidence="3">
    <location>
        <begin position="1147"/>
        <end position="1178"/>
    </location>
</feature>
<feature type="repeat" description="RCC1" evidence="2">
    <location>
        <begin position="380"/>
        <end position="440"/>
    </location>
</feature>
<dbReference type="PROSITE" id="PS50097">
    <property type="entry name" value="BTB"/>
    <property type="match status" value="1"/>
</dbReference>
<dbReference type="InterPro" id="IPR051625">
    <property type="entry name" value="Signaling_Regulatory_Domain"/>
</dbReference>
<dbReference type="OrthoDB" id="1893551at2759"/>
<evidence type="ECO:0000256" key="3">
    <source>
        <dbReference type="SAM" id="MobiDB-lite"/>
    </source>
</evidence>
<dbReference type="PANTHER" id="PTHR22872">
    <property type="entry name" value="BTK-BINDING PROTEIN-RELATED"/>
    <property type="match status" value="1"/>
</dbReference>
<dbReference type="InterPro" id="IPR002110">
    <property type="entry name" value="Ankyrin_rpt"/>
</dbReference>
<dbReference type="InterPro" id="IPR011333">
    <property type="entry name" value="SKP1/BTB/POZ_sf"/>
</dbReference>
<dbReference type="InterPro" id="IPR000210">
    <property type="entry name" value="BTB/POZ_dom"/>
</dbReference>
<dbReference type="SUPFAM" id="SSF54695">
    <property type="entry name" value="POZ domain"/>
    <property type="match status" value="1"/>
</dbReference>
<dbReference type="Gene3D" id="2.130.10.30">
    <property type="entry name" value="Regulator of chromosome condensation 1/beta-lactamase-inhibitor protein II"/>
    <property type="match status" value="1"/>
</dbReference>
<dbReference type="EMBL" id="KQ030537">
    <property type="protein sequence ID" value="KJZ73197.1"/>
    <property type="molecule type" value="Genomic_DNA"/>
</dbReference>
<evidence type="ECO:0000256" key="1">
    <source>
        <dbReference type="ARBA" id="ARBA00022737"/>
    </source>
</evidence>